<reference evidence="2 3" key="1">
    <citation type="journal article" date="2020" name="BMC Genomics">
        <title>Intraspecific diversification of the crop wild relative Brassica cretica Lam. using demographic model selection.</title>
        <authorList>
            <person name="Kioukis A."/>
            <person name="Michalopoulou V.A."/>
            <person name="Briers L."/>
            <person name="Pirintsos S."/>
            <person name="Studholme D.J."/>
            <person name="Pavlidis P."/>
            <person name="Sarris P.F."/>
        </authorList>
    </citation>
    <scope>NUCLEOTIDE SEQUENCE [LARGE SCALE GENOMIC DNA]</scope>
    <source>
        <strain evidence="3">cv. PFS-1207/04</strain>
    </source>
</reference>
<feature type="compositionally biased region" description="Polar residues" evidence="1">
    <location>
        <begin position="36"/>
        <end position="70"/>
    </location>
</feature>
<comment type="caution">
    <text evidence="2">The sequence shown here is derived from an EMBL/GenBank/DDBJ whole genome shotgun (WGS) entry which is preliminary data.</text>
</comment>
<protein>
    <submittedName>
        <fullName evidence="2">Uncharacterized protein</fullName>
    </submittedName>
</protein>
<feature type="region of interest" description="Disordered" evidence="1">
    <location>
        <begin position="36"/>
        <end position="71"/>
    </location>
</feature>
<proteinExistence type="predicted"/>
<sequence>MGTAGRDTGASSSSLHVPPPTGDALIPVQQALSSVLTRTAQNVPRDNRASSSSSQVPPETANAPVQQPLSPKTEILMKILATLVEMKSKQDQMLHLMSDGRKRTRDEQDQTQQESPDSRRQRLD</sequence>
<dbReference type="EMBL" id="QGKV02000297">
    <property type="protein sequence ID" value="KAF3608261.1"/>
    <property type="molecule type" value="Genomic_DNA"/>
</dbReference>
<feature type="compositionally biased region" description="Basic and acidic residues" evidence="1">
    <location>
        <begin position="91"/>
        <end position="108"/>
    </location>
</feature>
<organism evidence="2 3">
    <name type="scientific">Brassica cretica</name>
    <name type="common">Mustard</name>
    <dbReference type="NCBI Taxonomy" id="69181"/>
    <lineage>
        <taxon>Eukaryota</taxon>
        <taxon>Viridiplantae</taxon>
        <taxon>Streptophyta</taxon>
        <taxon>Embryophyta</taxon>
        <taxon>Tracheophyta</taxon>
        <taxon>Spermatophyta</taxon>
        <taxon>Magnoliopsida</taxon>
        <taxon>eudicotyledons</taxon>
        <taxon>Gunneridae</taxon>
        <taxon>Pentapetalae</taxon>
        <taxon>rosids</taxon>
        <taxon>malvids</taxon>
        <taxon>Brassicales</taxon>
        <taxon>Brassicaceae</taxon>
        <taxon>Brassiceae</taxon>
        <taxon>Brassica</taxon>
    </lineage>
</organism>
<evidence type="ECO:0000313" key="3">
    <source>
        <dbReference type="Proteomes" id="UP000266723"/>
    </source>
</evidence>
<name>A0ABQ7EXW5_BRACR</name>
<feature type="region of interest" description="Disordered" evidence="1">
    <location>
        <begin position="1"/>
        <end position="24"/>
    </location>
</feature>
<keyword evidence="3" id="KW-1185">Reference proteome</keyword>
<gene>
    <name evidence="2" type="ORF">DY000_02046679</name>
</gene>
<feature type="region of interest" description="Disordered" evidence="1">
    <location>
        <begin position="91"/>
        <end position="124"/>
    </location>
</feature>
<evidence type="ECO:0000256" key="1">
    <source>
        <dbReference type="SAM" id="MobiDB-lite"/>
    </source>
</evidence>
<accession>A0ABQ7EXW5</accession>
<evidence type="ECO:0000313" key="2">
    <source>
        <dbReference type="EMBL" id="KAF3608261.1"/>
    </source>
</evidence>
<dbReference type="Proteomes" id="UP000266723">
    <property type="component" value="Unassembled WGS sequence"/>
</dbReference>